<dbReference type="Pfam" id="PF00668">
    <property type="entry name" value="Condensation"/>
    <property type="match status" value="4"/>
</dbReference>
<dbReference type="Gene3D" id="3.40.50.12780">
    <property type="entry name" value="N-terminal domain of ligase-like"/>
    <property type="match status" value="3"/>
</dbReference>
<feature type="compositionally biased region" description="Low complexity" evidence="1">
    <location>
        <begin position="2696"/>
        <end position="2708"/>
    </location>
</feature>
<evidence type="ECO:0000313" key="5">
    <source>
        <dbReference type="Proteomes" id="UP000219072"/>
    </source>
</evidence>
<dbReference type="Gene3D" id="3.30.559.30">
    <property type="entry name" value="Nonribosomal peptide synthetase, condensation domain"/>
    <property type="match status" value="4"/>
</dbReference>
<feature type="domain" description="AMP-dependent synthetase/ligase" evidence="2">
    <location>
        <begin position="2509"/>
        <end position="2583"/>
    </location>
</feature>
<protein>
    <submittedName>
        <fullName evidence="4">Non-ribosomal peptide synthase domain TIGR01720</fullName>
    </submittedName>
</protein>
<organism evidence="4 5">
    <name type="scientific">Streptomyces zhaozhouensis</name>
    <dbReference type="NCBI Taxonomy" id="1300267"/>
    <lineage>
        <taxon>Bacteria</taxon>
        <taxon>Bacillati</taxon>
        <taxon>Actinomycetota</taxon>
        <taxon>Actinomycetes</taxon>
        <taxon>Kitasatosporales</taxon>
        <taxon>Streptomycetaceae</taxon>
        <taxon>Streptomyces</taxon>
    </lineage>
</organism>
<dbReference type="SUPFAM" id="SSF56801">
    <property type="entry name" value="Acetyl-CoA synthetase-like"/>
    <property type="match status" value="3"/>
</dbReference>
<dbReference type="Gene3D" id="3.30.559.10">
    <property type="entry name" value="Chloramphenicol acetyltransferase-like domain"/>
    <property type="match status" value="4"/>
</dbReference>
<dbReference type="OrthoDB" id="2472181at2"/>
<feature type="domain" description="Condensation" evidence="3">
    <location>
        <begin position="2937"/>
        <end position="3149"/>
    </location>
</feature>
<sequence length="3265" mass="335782">MGKSRLADVAPLSPSQRDLLSRALADEQALALLTGQVECAWEGPLDVAALRASIGTLLRRHPALTAGFLTEDGARPVRFLPADPELPFVEHDLSALPPLVREREVARLAEVERGRRLAPAEPPLVRFTLLRTAPERHLLLVTHHQLALDRWARPLLVAELMTLLAAGGSDEELPEPPSSRGWFDWQAARDAEADAAAWQRVLGEIRQPGFLTRSGDRRVPLARESYAHPLPAGLSDRLNGLVDRTGSTLSAVLHAAWALVLGRFTGRSEVVLGSALPGRPPEVAGSGSLLDSLAAVLPLRVALGPEETLLDLLRQVSQGQEALEPLPYAAPPQPTDGLFDTVVGFGVRSVADALADSAPAGGPRLAGVRELDCSPQPLTVLGSAAPELTLRFDYRPDIFDQPAVERLAGCLERLLVALADDPEQAVGAVDVLDPAERQRVLVDFNNSGVPLWARTLPELFEQQVKRGPEQPALLGEHGLATYGELNGRANRLARLLIARGIGPEDVVALPLPRSVDLVVATLAVAKAGAASLPVDPAGRDAWPSGVKPALTLTTRACAGAFATGARAEVPTLPLDAPDTLVELGRAESTNPTDSDRRHRLQPAHAALLVDAGGARGATVVPHTGLASLSATAAQRFVFTGNDRVLMYARPGSTGSLLELTVALTTGAALLVAPADAGERRLPTELMTQWQVTHALVDAAALSGAQPEQLPWLRVLVLDGTEVDPELVARWSRGRTLVSGLSAAETSALAVVSTPLGGGQPPSLGGPVVGTRAFVLDAALRPVPVGVAGELYLLGAGVARGYTGRADATAERLVACPFGGPGARMFRTGQLARWRPHGQLEYLGAAAGRAVGGPSGVGLLPATPQLLALAQRHGSPEGYQAMVLQVPGGLDESALVGALGAVLDHHDALRGRLVGSAAIGWALEIAEPGTADAAGAFRRVDVFGRYERELGASVDAALAEAAGELAPRDGVMLRLVWLDTGPGRAGRLLVVAHRLVIDDASWRVLLPDLHAAYRALAAGGTPHLPAVRTSARALALDLARQAAARSAELDGWRQVLHAPDEPVAPGGAGAGRHTVTVDPAVSAAVLRAGAGLPVPGLPVNTVDVLLTALGVAVAEWRAERGLGGGRRTLVEIVEHGRGEGLGGADLSRTVGWFANSYPAAVDPGEVPAEALGRVAGQLRALPGRGAGFGLLRWLNAETSAVLAGAPEPRITFGYRGRTPGTGPDSDWLPVSEAAEDGGAPLPPGRQLGLEVRTVESGRGAVLTAEWRGADGLGEPELAAIAAHWLAALADLAGQRAADAGPPAAEPAALPGPQPLTARQSELLGALAPGEGRAGVHAAQLTLDLEGPLDAARLRTALDALLRRHGALRTGLTPAGAEEPRPAGDLPWQEIDLGDVPSHRQDGRLLSVRRSERDQPFALDAPPLARGALVRLGADRHQLVLTAHRLLLDDRSLSLLPGELLHLYAADDLDAVPAAPSYRAAMPELTALDGEADLDAWRAVLAGLDGPTLAAEAPGAPDTAPETVAVELSDAVTERLTATLHARGVPLEAAAHAAWALALGALTGRRDVVLGVTAPGRSPEAAGALGPFDHTVPLRVRIDPAEPLTELLGRVHADRTALLPHRRVTLAALRRLADAGPLLDSSVTVREPARPAHAGEPRLTSVGRLDAEAPPVTLAVIPGERLTLRLGHRPDALGGAAAARLLGRVRQLLTALALTPGARTAAVGRPGEAERVRLAAFQGRAERAGAVETAVERFERQVSERRDAPALVTEAGELSYAELNLRANRLARLLIQSGIGAERVVAIALPRSADLVVAMLGVLKSGAAHLLLDPTEPVVRAERLLTAAAPLLLITDQANSGRLRTGLGPGRLILDDPGVVRQLTSGFGEPNAPEPASDAPSDGSLDSEATTQLRLSDVSGGRPEQDDAAGRGRPAGNAGDPTDAERVAPLLGASPAYVSHARDQASGPGALVTQAGVAALADAALRLTGLAAGSRSLATARPGDPEAERAVYSALLNGATLVLPAQVPGGQALATLLGQAAVSHLTLGDQELTTLGLAGPLPEGLVVVVPGTPRTARDASARPTALVTRAVPESGVPVSVAGPEAPEGSDGFDGAAAWGTPAPGVRLQVLDGLLRPVPIGVAGELYVSGSGLARGYAGQPGATAARLVADPQGEPGARMLRTGAVVRWTEDGRLVGATPRPAVAAAEPGPVPDYRQTLPTPVVPSAQVQDPAQAPADPRVASAPVDESAADARSTMMLKLPPPAETVDTAPTAEPRPEPHNPTVALRVDNLPGPGGSGPESGADRPAAEKAPAEPHNPTVALRVDNLPAPEAERPAADVPAEPPHPTIALRVDDLPAPATASPTPAGTPRVDDLPAPETEAAAAAAAAESDTSAVSGGSGGNGESEQGDALEGARPAAVSEPEPEAVFAAEPTSAVEAVSESVSEPVSEPEAASAPKSETRSEPELEPEQAQEHAPERERSAEAPSVGASVAASVAGTGGAPRDAGPRATVPDAFRVQVAKTPAAPAVALSGSTLSYAELYERVGRLTGVLVGREIGPGATVALGVPRSVELVVGLLATLASGAAASTRTAGADLTLVAAEAGAGELALDRPEIAVTPAPRSPVAVAVDEPALVGPAGSVSHGEVVDRALRAADDLAALRERAPDGSALLEILGTLLNGGTVEAGGPQPGTGRNRQEPEPEPVTVEAEAAQEPVGRAESSEAQPVEAQSVATEAVKPEAVPLVAAATDPAPEPEPASEPAPAPTSEAVSEPGSEPAAAHDGVTQDPAAHDAVAHDAGTGELPLPPNARWLRERGGPLAGCHQSVLVRTPGGADEQLLADALQAVVDHHAGLRLALTTEPADGTDDAGAADAGVEGTGEPFWTLRVREPGAVNAAFCLTRAEVLGLEGEDLYPTLRTEADHLVTELDPAQGEMLRAIWFDSGFDEPGYLLLAAHQLVVDGVSWRVLLEDLATAYAAVVDGGTPVLPPVGASVRTWAERITADSEEREDELPLWEEILEWSDGALTDRPFLPEESAAPGGLTVSLSAEGGAAALLGTDGGADGVGDPLAVLLAGLALSVGDWRRRRGMSEGQGLLVDVLDTARRTGAERTVGWLASPHPVRLDLAGVRGDEAVARVAETLEEIPDQGLGYGLLRYLEPELAEDLADAAQPQLGFAWLGRFAAAEAGDADAEWKLVADGGGVGLPGPAGARDTRLSHGLEISCHVQELASGPRLVIGWRWPEGLWTRESVDELAQGLLAALAALAGRESEVAVG</sequence>
<feature type="domain" description="AMP-dependent synthetase/ligase" evidence="2">
    <location>
        <begin position="460"/>
        <end position="801"/>
    </location>
</feature>
<feature type="domain" description="Condensation" evidence="3">
    <location>
        <begin position="8"/>
        <end position="439"/>
    </location>
</feature>
<proteinExistence type="predicted"/>
<feature type="domain" description="Condensation" evidence="3">
    <location>
        <begin position="1337"/>
        <end position="1643"/>
    </location>
</feature>
<dbReference type="InterPro" id="IPR023213">
    <property type="entry name" value="CAT-like_dom_sf"/>
</dbReference>
<feature type="compositionally biased region" description="Pro residues" evidence="1">
    <location>
        <begin position="2744"/>
        <end position="2756"/>
    </location>
</feature>
<feature type="compositionally biased region" description="Basic and acidic residues" evidence="1">
    <location>
        <begin position="2465"/>
        <end position="2476"/>
    </location>
</feature>
<feature type="region of interest" description="Disordered" evidence="1">
    <location>
        <begin position="2789"/>
        <end position="2808"/>
    </location>
</feature>
<dbReference type="GO" id="GO:0005829">
    <property type="term" value="C:cytosol"/>
    <property type="evidence" value="ECO:0007669"/>
    <property type="project" value="TreeGrafter"/>
</dbReference>
<evidence type="ECO:0000256" key="1">
    <source>
        <dbReference type="SAM" id="MobiDB-lite"/>
    </source>
</evidence>
<dbReference type="InterPro" id="IPR000873">
    <property type="entry name" value="AMP-dep_synth/lig_dom"/>
</dbReference>
<dbReference type="PANTHER" id="PTHR45527">
    <property type="entry name" value="NONRIBOSOMAL PEPTIDE SYNTHETASE"/>
    <property type="match status" value="1"/>
</dbReference>
<feature type="region of interest" description="Disordered" evidence="1">
    <location>
        <begin position="1877"/>
        <end position="1939"/>
    </location>
</feature>
<dbReference type="EMBL" id="OCNE01000006">
    <property type="protein sequence ID" value="SOD62575.1"/>
    <property type="molecule type" value="Genomic_DNA"/>
</dbReference>
<dbReference type="InterPro" id="IPR001242">
    <property type="entry name" value="Condensation_dom"/>
</dbReference>
<evidence type="ECO:0000259" key="2">
    <source>
        <dbReference type="Pfam" id="PF00501"/>
    </source>
</evidence>
<feature type="compositionally biased region" description="Low complexity" evidence="1">
    <location>
        <begin position="2220"/>
        <end position="2235"/>
    </location>
</feature>
<dbReference type="InterPro" id="IPR042099">
    <property type="entry name" value="ANL_N_sf"/>
</dbReference>
<keyword evidence="5" id="KW-1185">Reference proteome</keyword>
<evidence type="ECO:0000259" key="3">
    <source>
        <dbReference type="Pfam" id="PF00668"/>
    </source>
</evidence>
<dbReference type="GO" id="GO:0043041">
    <property type="term" value="P:amino acid activation for nonribosomal peptide biosynthetic process"/>
    <property type="evidence" value="ECO:0007669"/>
    <property type="project" value="TreeGrafter"/>
</dbReference>
<feature type="compositionally biased region" description="Low complexity" evidence="1">
    <location>
        <begin position="2350"/>
        <end position="2363"/>
    </location>
</feature>
<gene>
    <name evidence="4" type="ORF">SAMN06297387_106152</name>
</gene>
<dbReference type="Pfam" id="PF00501">
    <property type="entry name" value="AMP-binding"/>
    <property type="match status" value="3"/>
</dbReference>
<feature type="compositionally biased region" description="Low complexity" evidence="1">
    <location>
        <begin position="1925"/>
        <end position="1935"/>
    </location>
</feature>
<feature type="domain" description="AMP-dependent synthetase/ligase" evidence="2">
    <location>
        <begin position="1752"/>
        <end position="1874"/>
    </location>
</feature>
<dbReference type="Gene3D" id="3.40.50.980">
    <property type="match status" value="2"/>
</dbReference>
<feature type="compositionally biased region" description="Basic and acidic residues" evidence="1">
    <location>
        <begin position="2296"/>
        <end position="2307"/>
    </location>
</feature>
<dbReference type="RefSeq" id="WP_097231046.1">
    <property type="nucleotide sequence ID" value="NZ_OCNE01000006.1"/>
</dbReference>
<name>A0A286DV72_9ACTN</name>
<dbReference type="SUPFAM" id="SSF52777">
    <property type="entry name" value="CoA-dependent acyltransferases"/>
    <property type="match status" value="8"/>
</dbReference>
<dbReference type="PANTHER" id="PTHR45527:SF1">
    <property type="entry name" value="FATTY ACID SYNTHASE"/>
    <property type="match status" value="1"/>
</dbReference>
<reference evidence="4 5" key="1">
    <citation type="submission" date="2017-09" db="EMBL/GenBank/DDBJ databases">
        <authorList>
            <person name="Ehlers B."/>
            <person name="Leendertz F.H."/>
        </authorList>
    </citation>
    <scope>NUCLEOTIDE SEQUENCE [LARGE SCALE GENOMIC DNA]</scope>
    <source>
        <strain evidence="4 5">CGMCC 4.7095</strain>
    </source>
</reference>
<dbReference type="GO" id="GO:0031177">
    <property type="term" value="F:phosphopantetheine binding"/>
    <property type="evidence" value="ECO:0007669"/>
    <property type="project" value="TreeGrafter"/>
</dbReference>
<feature type="region of interest" description="Disordered" evidence="1">
    <location>
        <begin position="2674"/>
        <end position="2784"/>
    </location>
</feature>
<dbReference type="GO" id="GO:0008610">
    <property type="term" value="P:lipid biosynthetic process"/>
    <property type="evidence" value="ECO:0007669"/>
    <property type="project" value="UniProtKB-ARBA"/>
</dbReference>
<dbReference type="GO" id="GO:0003824">
    <property type="term" value="F:catalytic activity"/>
    <property type="evidence" value="ECO:0007669"/>
    <property type="project" value="InterPro"/>
</dbReference>
<accession>A0A286DV72</accession>
<dbReference type="Proteomes" id="UP000219072">
    <property type="component" value="Unassembled WGS sequence"/>
</dbReference>
<feature type="domain" description="Condensation" evidence="3">
    <location>
        <begin position="865"/>
        <end position="1191"/>
    </location>
</feature>
<evidence type="ECO:0000313" key="4">
    <source>
        <dbReference type="EMBL" id="SOD62575.1"/>
    </source>
</evidence>
<feature type="compositionally biased region" description="Low complexity" evidence="1">
    <location>
        <begin position="2370"/>
        <end position="2390"/>
    </location>
</feature>
<dbReference type="GO" id="GO:0044550">
    <property type="term" value="P:secondary metabolite biosynthetic process"/>
    <property type="evidence" value="ECO:0007669"/>
    <property type="project" value="TreeGrafter"/>
</dbReference>
<feature type="region of interest" description="Disordered" evidence="1">
    <location>
        <begin position="2348"/>
        <end position="2484"/>
    </location>
</feature>
<feature type="compositionally biased region" description="Low complexity" evidence="1">
    <location>
        <begin position="2408"/>
        <end position="2451"/>
    </location>
</feature>
<feature type="region of interest" description="Disordered" evidence="1">
    <location>
        <begin position="2220"/>
        <end position="2314"/>
    </location>
</feature>